<keyword evidence="2" id="KW-1185">Reference proteome</keyword>
<evidence type="ECO:0000313" key="2">
    <source>
        <dbReference type="Proteomes" id="UP000747399"/>
    </source>
</evidence>
<organism evidence="1 2">
    <name type="scientific">Volvox africanus</name>
    <dbReference type="NCBI Taxonomy" id="51714"/>
    <lineage>
        <taxon>Eukaryota</taxon>
        <taxon>Viridiplantae</taxon>
        <taxon>Chlorophyta</taxon>
        <taxon>core chlorophytes</taxon>
        <taxon>Chlorophyceae</taxon>
        <taxon>CS clade</taxon>
        <taxon>Chlamydomonadales</taxon>
        <taxon>Volvocaceae</taxon>
        <taxon>Volvox</taxon>
    </lineage>
</organism>
<sequence length="428" mass="46316">MCSQPGLNTKSSATVEAILSESIMAERLSTFGGRRYGGRNRCRQPLDAAAALRDTSAALCASQNNHYSEAWLNHVLVLSERTEPGGDDEPPSCPSPDNCRWKRIPIHMLLGVKRVALSIGLFRKHFTTWLRGRRPSCGDQQEPVVQSPSRTDVKAQQCRILDMRMELRHAKAGESLMLGLCSVNFAASPAVTTVDLLDFDDTNSIKDSLSEDGRQSADAPSFGSTADMGSTVLPLPLSLFSFSPSASSYEEQQSRPPSNVKASTWKARNLKNDLSWLYNMPCSGAINTPSFSPARPWTATAAASAPVASSGSLLDPRFASSMPAHSGTWAPPPWESEISRSVDEGFPATRCARNGHGRSNGTSPAVGHGLPASSFLAFFPELHGSAHEVELLVLDTECGADGKRGRPNDVSEWSRVCIELWPMSRLTE</sequence>
<evidence type="ECO:0000313" key="1">
    <source>
        <dbReference type="EMBL" id="GIL57783.1"/>
    </source>
</evidence>
<gene>
    <name evidence="1" type="ORF">Vafri_12928</name>
</gene>
<dbReference type="Proteomes" id="UP000747399">
    <property type="component" value="Unassembled WGS sequence"/>
</dbReference>
<accession>A0A8J4BFK2</accession>
<comment type="caution">
    <text evidence="1">The sequence shown here is derived from an EMBL/GenBank/DDBJ whole genome shotgun (WGS) entry which is preliminary data.</text>
</comment>
<proteinExistence type="predicted"/>
<dbReference type="AlphaFoldDB" id="A0A8J4BFK2"/>
<name>A0A8J4BFK2_9CHLO</name>
<reference evidence="1" key="1">
    <citation type="journal article" date="2021" name="Proc. Natl. Acad. Sci. U.S.A.">
        <title>Three genomes in the algal genus Volvox reveal the fate of a haploid sex-determining region after a transition to homothallism.</title>
        <authorList>
            <person name="Yamamoto K."/>
            <person name="Hamaji T."/>
            <person name="Kawai-Toyooka H."/>
            <person name="Matsuzaki R."/>
            <person name="Takahashi F."/>
            <person name="Nishimura Y."/>
            <person name="Kawachi M."/>
            <person name="Noguchi H."/>
            <person name="Minakuchi Y."/>
            <person name="Umen J.G."/>
            <person name="Toyoda A."/>
            <person name="Nozaki H."/>
        </authorList>
    </citation>
    <scope>NUCLEOTIDE SEQUENCE</scope>
    <source>
        <strain evidence="1">NIES-3780</strain>
    </source>
</reference>
<dbReference type="EMBL" id="BNCO01000028">
    <property type="protein sequence ID" value="GIL57783.1"/>
    <property type="molecule type" value="Genomic_DNA"/>
</dbReference>
<protein>
    <submittedName>
        <fullName evidence="1">Uncharacterized protein</fullName>
    </submittedName>
</protein>